<dbReference type="Pfam" id="PF01807">
    <property type="entry name" value="Zn_ribbon_DnaG"/>
    <property type="match status" value="1"/>
</dbReference>
<dbReference type="Gene3D" id="3.90.580.10">
    <property type="entry name" value="Zinc finger, CHC2-type domain"/>
    <property type="match status" value="1"/>
</dbReference>
<dbReference type="Pfam" id="PF13155">
    <property type="entry name" value="Toprim_2"/>
    <property type="match status" value="1"/>
</dbReference>
<dbReference type="PANTHER" id="PTHR30313:SF2">
    <property type="entry name" value="DNA PRIMASE"/>
    <property type="match status" value="1"/>
</dbReference>
<accession>A0A8S5S9J6</accession>
<dbReference type="PANTHER" id="PTHR30313">
    <property type="entry name" value="DNA PRIMASE"/>
    <property type="match status" value="1"/>
</dbReference>
<dbReference type="GO" id="GO:0006269">
    <property type="term" value="P:DNA replication, synthesis of primer"/>
    <property type="evidence" value="ECO:0007669"/>
    <property type="project" value="TreeGrafter"/>
</dbReference>
<name>A0A8S5S9J6_9CAUD</name>
<feature type="domain" description="Zinc finger CHC2-type" evidence="4">
    <location>
        <begin position="5"/>
        <end position="83"/>
    </location>
</feature>
<reference evidence="5" key="1">
    <citation type="journal article" date="2021" name="Proc. Natl. Acad. Sci. U.S.A.">
        <title>A Catalog of Tens of Thousands of Viruses from Human Metagenomes Reveals Hidden Associations with Chronic Diseases.</title>
        <authorList>
            <person name="Tisza M.J."/>
            <person name="Buck C.B."/>
        </authorList>
    </citation>
    <scope>NUCLEOTIDE SEQUENCE</scope>
    <source>
        <strain evidence="5">CtByu2</strain>
    </source>
</reference>
<evidence type="ECO:0000256" key="2">
    <source>
        <dbReference type="ARBA" id="ARBA00022771"/>
    </source>
</evidence>
<dbReference type="InterPro" id="IPR036977">
    <property type="entry name" value="DNA_primase_Znf_CHC2"/>
</dbReference>
<evidence type="ECO:0000259" key="4">
    <source>
        <dbReference type="Pfam" id="PF01807"/>
    </source>
</evidence>
<dbReference type="GO" id="GO:0003677">
    <property type="term" value="F:DNA binding"/>
    <property type="evidence" value="ECO:0007669"/>
    <property type="project" value="InterPro"/>
</dbReference>
<keyword evidence="2" id="KW-0863">Zinc-finger</keyword>
<dbReference type="EMBL" id="BK032557">
    <property type="protein sequence ID" value="DAF47584.1"/>
    <property type="molecule type" value="Genomic_DNA"/>
</dbReference>
<dbReference type="InterPro" id="IPR002694">
    <property type="entry name" value="Znf_CHC2"/>
</dbReference>
<keyword evidence="1" id="KW-0479">Metal-binding</keyword>
<organism evidence="5">
    <name type="scientific">Myoviridae sp. ctByu2</name>
    <dbReference type="NCBI Taxonomy" id="2827668"/>
    <lineage>
        <taxon>Viruses</taxon>
        <taxon>Duplodnaviria</taxon>
        <taxon>Heunggongvirae</taxon>
        <taxon>Uroviricota</taxon>
        <taxon>Caudoviricetes</taxon>
    </lineage>
</organism>
<evidence type="ECO:0000313" key="5">
    <source>
        <dbReference type="EMBL" id="DAF47584.1"/>
    </source>
</evidence>
<evidence type="ECO:0000256" key="1">
    <source>
        <dbReference type="ARBA" id="ARBA00022723"/>
    </source>
</evidence>
<dbReference type="InterPro" id="IPR050219">
    <property type="entry name" value="DnaG_primase"/>
</dbReference>
<evidence type="ECO:0000256" key="3">
    <source>
        <dbReference type="ARBA" id="ARBA00022833"/>
    </source>
</evidence>
<proteinExistence type="predicted"/>
<dbReference type="SUPFAM" id="SSF57783">
    <property type="entry name" value="Zinc beta-ribbon"/>
    <property type="match status" value="1"/>
</dbReference>
<sequence length="311" mass="36385">MPKELSLLDIFSEYRPRKMSNGQIRMMCPFTENHTDGSGKMSFFATPEKNAYHCFSCEAKGTLTRLLTKHFGVPLFEALDLVNPLFEKDTEKDKKSFDLDISWNLTPPSEFTSRGYSKDTLKYFRVGMTEDDRIVIPYYKDFKCPLDLVGYQIRDYRKGRTVRNNENFEKTSYLYNLDFSYDYTILVEGQSDCWRLFQHGYNATGLMGNSISDWQKEQLCKFKTVYLALDNDEPGRIGIERCYATLKNDTEILLIPYNTKDPGDCISPRIWSKHFHAATDYLTYSLEMSLNWDGYVDMRDKVLRSIRSNDK</sequence>
<dbReference type="SUPFAM" id="SSF56731">
    <property type="entry name" value="DNA primase core"/>
    <property type="match status" value="1"/>
</dbReference>
<dbReference type="GO" id="GO:0008270">
    <property type="term" value="F:zinc ion binding"/>
    <property type="evidence" value="ECO:0007669"/>
    <property type="project" value="UniProtKB-KW"/>
</dbReference>
<keyword evidence="3" id="KW-0862">Zinc</keyword>
<dbReference type="Gene3D" id="3.40.1360.10">
    <property type="match status" value="1"/>
</dbReference>
<dbReference type="GO" id="GO:0003899">
    <property type="term" value="F:DNA-directed RNA polymerase activity"/>
    <property type="evidence" value="ECO:0007669"/>
    <property type="project" value="InterPro"/>
</dbReference>
<protein>
    <submittedName>
        <fullName evidence="5">DNA directed DNA polymerase</fullName>
    </submittedName>
</protein>